<organism evidence="1 2">
    <name type="scientific">Tetragenococcus halophilus subsp. halophilus</name>
    <dbReference type="NCBI Taxonomy" id="1513897"/>
    <lineage>
        <taxon>Bacteria</taxon>
        <taxon>Bacillati</taxon>
        <taxon>Bacillota</taxon>
        <taxon>Bacilli</taxon>
        <taxon>Lactobacillales</taxon>
        <taxon>Enterococcaceae</taxon>
        <taxon>Tetragenococcus</taxon>
    </lineage>
</organism>
<protein>
    <submittedName>
        <fullName evidence="1">Uncharacterized protein</fullName>
    </submittedName>
</protein>
<proteinExistence type="predicted"/>
<dbReference type="EMBL" id="BDEC01000037">
    <property type="protein sequence ID" value="GBD68186.1"/>
    <property type="molecule type" value="Genomic_DNA"/>
</dbReference>
<accession>A0A2H6BZG9</accession>
<comment type="caution">
    <text evidence="1">The sequence shown here is derived from an EMBL/GenBank/DDBJ whole genome shotgun (WGS) entry which is preliminary data.</text>
</comment>
<sequence>MFQKRKEVSFKQVFWTSTFLIMIYFLFQPFHWINLIEALFILLVIIPTVYYFSNSHSFKAISFENETYFAGVSTFFILLTTVLTILITVLISAFAPNLL</sequence>
<gene>
    <name evidence="1" type="ORF">TEHN7118_0992</name>
</gene>
<name>A0A2H6BZG9_TETHA</name>
<reference evidence="1 2" key="1">
    <citation type="submission" date="2016-05" db="EMBL/GenBank/DDBJ databases">
        <title>Whole genome sequencing of Tetragenococcus halophilus subsp. halophilus NISL 7118.</title>
        <authorList>
            <person name="Shiwa Y."/>
            <person name="Nishimura I."/>
            <person name="Yoshikawa H."/>
            <person name="Koyama Y."/>
            <person name="Oguma T."/>
        </authorList>
    </citation>
    <scope>NUCLEOTIDE SEQUENCE [LARGE SCALE GENOMIC DNA]</scope>
    <source>
        <strain evidence="1 2">NISL 7118</strain>
    </source>
</reference>
<keyword evidence="2" id="KW-1185">Reference proteome</keyword>
<evidence type="ECO:0000313" key="2">
    <source>
        <dbReference type="Proteomes" id="UP000236214"/>
    </source>
</evidence>
<dbReference type="AlphaFoldDB" id="A0A2H6BZG9"/>
<dbReference type="GeneID" id="64054017"/>
<dbReference type="Proteomes" id="UP000236214">
    <property type="component" value="Unassembled WGS sequence"/>
</dbReference>
<dbReference type="RefSeq" id="WP_014124792.1">
    <property type="nucleotide sequence ID" value="NZ_BDDY01000001.1"/>
</dbReference>
<evidence type="ECO:0000313" key="1">
    <source>
        <dbReference type="EMBL" id="GBD68186.1"/>
    </source>
</evidence>